<keyword evidence="5" id="KW-1185">Reference proteome</keyword>
<dbReference type="InterPro" id="IPR002110">
    <property type="entry name" value="Ankyrin_rpt"/>
</dbReference>
<dbReference type="Proteomes" id="UP000481153">
    <property type="component" value="Unassembled WGS sequence"/>
</dbReference>
<dbReference type="InterPro" id="IPR036770">
    <property type="entry name" value="Ankyrin_rpt-contain_sf"/>
</dbReference>
<feature type="repeat" description="ANK" evidence="3">
    <location>
        <begin position="163"/>
        <end position="195"/>
    </location>
</feature>
<evidence type="ECO:0000256" key="1">
    <source>
        <dbReference type="ARBA" id="ARBA00022737"/>
    </source>
</evidence>
<dbReference type="PANTHER" id="PTHR24173:SF74">
    <property type="entry name" value="ANKYRIN REPEAT DOMAIN-CONTAINING PROTEIN 16"/>
    <property type="match status" value="1"/>
</dbReference>
<proteinExistence type="predicted"/>
<evidence type="ECO:0000256" key="2">
    <source>
        <dbReference type="ARBA" id="ARBA00023043"/>
    </source>
</evidence>
<dbReference type="SMART" id="SM00248">
    <property type="entry name" value="ANK"/>
    <property type="match status" value="6"/>
</dbReference>
<evidence type="ECO:0000313" key="5">
    <source>
        <dbReference type="Proteomes" id="UP000481153"/>
    </source>
</evidence>
<dbReference type="VEuPathDB" id="FungiDB:AeMF1_016975"/>
<comment type="caution">
    <text evidence="4">The sequence shown here is derived from an EMBL/GenBank/DDBJ whole genome shotgun (WGS) entry which is preliminary data.</text>
</comment>
<dbReference type="Pfam" id="PF13637">
    <property type="entry name" value="Ank_4"/>
    <property type="match status" value="1"/>
</dbReference>
<reference evidence="4 5" key="1">
    <citation type="submission" date="2019-07" db="EMBL/GenBank/DDBJ databases">
        <title>Genomics analysis of Aphanomyces spp. identifies a new class of oomycete effector associated with host adaptation.</title>
        <authorList>
            <person name="Gaulin E."/>
        </authorList>
    </citation>
    <scope>NUCLEOTIDE SEQUENCE [LARGE SCALE GENOMIC DNA]</scope>
    <source>
        <strain evidence="4 5">ATCC 201684</strain>
    </source>
</reference>
<organism evidence="4 5">
    <name type="scientific">Aphanomyces euteiches</name>
    <dbReference type="NCBI Taxonomy" id="100861"/>
    <lineage>
        <taxon>Eukaryota</taxon>
        <taxon>Sar</taxon>
        <taxon>Stramenopiles</taxon>
        <taxon>Oomycota</taxon>
        <taxon>Saprolegniomycetes</taxon>
        <taxon>Saprolegniales</taxon>
        <taxon>Verrucalvaceae</taxon>
        <taxon>Aphanomyces</taxon>
    </lineage>
</organism>
<dbReference type="PANTHER" id="PTHR24173">
    <property type="entry name" value="ANKYRIN REPEAT CONTAINING"/>
    <property type="match status" value="1"/>
</dbReference>
<feature type="repeat" description="ANK" evidence="3">
    <location>
        <begin position="229"/>
        <end position="261"/>
    </location>
</feature>
<dbReference type="Gene3D" id="1.25.40.20">
    <property type="entry name" value="Ankyrin repeat-containing domain"/>
    <property type="match status" value="3"/>
</dbReference>
<feature type="repeat" description="ANK" evidence="3">
    <location>
        <begin position="196"/>
        <end position="228"/>
    </location>
</feature>
<dbReference type="PROSITE" id="PS50297">
    <property type="entry name" value="ANK_REP_REGION"/>
    <property type="match status" value="3"/>
</dbReference>
<dbReference type="Pfam" id="PF00023">
    <property type="entry name" value="Ank"/>
    <property type="match status" value="1"/>
</dbReference>
<evidence type="ECO:0000256" key="3">
    <source>
        <dbReference type="PROSITE-ProRule" id="PRU00023"/>
    </source>
</evidence>
<dbReference type="Pfam" id="PF12796">
    <property type="entry name" value="Ank_2"/>
    <property type="match status" value="1"/>
</dbReference>
<sequence length="324" mass="34617">MNKQLRAEKSSLAVDHPSPLRKKIRTGLNDHIDGADQLIAALHSGAPRLFVTLFMKRTSDEQIALVEAVGDFLLVTAVKTCNLDACRLLIARGANPNAVDDKLKPILSLAAQKGHIGIAECLVDAGGTDGIHAALIPAAHFGFVSFLSFLLERGADANYANEKGTTALMRAAQEGQAEVAAALLKFGADVNAFNSEGMTALMFASQRGHSGLVVMLLDAGALIDKQSRRGLTALSVATKRGHLQAIATLLGAGANKSIKDETGKTPLEYAIEREYSDVVHIFTTGNRYVKMAAARWNRTKQRGQLTSVPKVSVRALPVIQSQWA</sequence>
<keyword evidence="2 3" id="KW-0040">ANK repeat</keyword>
<dbReference type="SUPFAM" id="SSF48403">
    <property type="entry name" value="Ankyrin repeat"/>
    <property type="match status" value="1"/>
</dbReference>
<gene>
    <name evidence="4" type="ORF">Ae201684_002416</name>
</gene>
<dbReference type="AlphaFoldDB" id="A0A6G0XQA6"/>
<protein>
    <submittedName>
        <fullName evidence="4">Uncharacterized protein</fullName>
    </submittedName>
</protein>
<dbReference type="EMBL" id="VJMJ01000025">
    <property type="protein sequence ID" value="KAF0742716.1"/>
    <property type="molecule type" value="Genomic_DNA"/>
</dbReference>
<accession>A0A6G0XQA6</accession>
<evidence type="ECO:0000313" key="4">
    <source>
        <dbReference type="EMBL" id="KAF0742716.1"/>
    </source>
</evidence>
<name>A0A6G0XQA6_9STRA</name>
<keyword evidence="1" id="KW-0677">Repeat</keyword>
<dbReference type="PROSITE" id="PS50088">
    <property type="entry name" value="ANK_REPEAT"/>
    <property type="match status" value="3"/>
</dbReference>